<evidence type="ECO:0000313" key="3">
    <source>
        <dbReference type="Proteomes" id="UP000607653"/>
    </source>
</evidence>
<protein>
    <submittedName>
        <fullName evidence="2">Uncharacterized protein</fullName>
    </submittedName>
</protein>
<dbReference type="AlphaFoldDB" id="A0A822ZY42"/>
<evidence type="ECO:0000256" key="1">
    <source>
        <dbReference type="SAM" id="MobiDB-lite"/>
    </source>
</evidence>
<gene>
    <name evidence="2" type="ORF">HUJ06_016775</name>
</gene>
<reference evidence="2 3" key="1">
    <citation type="journal article" date="2020" name="Mol. Biol. Evol.">
        <title>Distinct Expression and Methylation Patterns for Genes with Different Fates following a Single Whole-Genome Duplication in Flowering Plants.</title>
        <authorList>
            <person name="Shi T."/>
            <person name="Rahmani R.S."/>
            <person name="Gugger P.F."/>
            <person name="Wang M."/>
            <person name="Li H."/>
            <person name="Zhang Y."/>
            <person name="Li Z."/>
            <person name="Wang Q."/>
            <person name="Van de Peer Y."/>
            <person name="Marchal K."/>
            <person name="Chen J."/>
        </authorList>
    </citation>
    <scope>NUCLEOTIDE SEQUENCE [LARGE SCALE GENOMIC DNA]</scope>
    <source>
        <tissue evidence="2">Leaf</tissue>
    </source>
</reference>
<proteinExistence type="predicted"/>
<sequence>MVCSSVSIFGSGIASMTKDMPREQSSAVPFRQRPVRPSGVLWE</sequence>
<dbReference type="EMBL" id="DUZY01000008">
    <property type="protein sequence ID" value="DAD46838.1"/>
    <property type="molecule type" value="Genomic_DNA"/>
</dbReference>
<organism evidence="2 3">
    <name type="scientific">Nelumbo nucifera</name>
    <name type="common">Sacred lotus</name>
    <dbReference type="NCBI Taxonomy" id="4432"/>
    <lineage>
        <taxon>Eukaryota</taxon>
        <taxon>Viridiplantae</taxon>
        <taxon>Streptophyta</taxon>
        <taxon>Embryophyta</taxon>
        <taxon>Tracheophyta</taxon>
        <taxon>Spermatophyta</taxon>
        <taxon>Magnoliopsida</taxon>
        <taxon>Proteales</taxon>
        <taxon>Nelumbonaceae</taxon>
        <taxon>Nelumbo</taxon>
    </lineage>
</organism>
<keyword evidence="3" id="KW-1185">Reference proteome</keyword>
<comment type="caution">
    <text evidence="2">The sequence shown here is derived from an EMBL/GenBank/DDBJ whole genome shotgun (WGS) entry which is preliminary data.</text>
</comment>
<feature type="region of interest" description="Disordered" evidence="1">
    <location>
        <begin position="14"/>
        <end position="43"/>
    </location>
</feature>
<accession>A0A822ZY42</accession>
<name>A0A822ZY42_NELNU</name>
<dbReference type="Proteomes" id="UP000607653">
    <property type="component" value="Unassembled WGS sequence"/>
</dbReference>
<evidence type="ECO:0000313" key="2">
    <source>
        <dbReference type="EMBL" id="DAD46838.1"/>
    </source>
</evidence>